<evidence type="ECO:0000256" key="2">
    <source>
        <dbReference type="ARBA" id="ARBA00009810"/>
    </source>
</evidence>
<evidence type="ECO:0000256" key="11">
    <source>
        <dbReference type="RuleBase" id="RU003357"/>
    </source>
</evidence>
<dbReference type="Pfam" id="PF00593">
    <property type="entry name" value="TonB_dep_Rec_b-barrel"/>
    <property type="match status" value="1"/>
</dbReference>
<dbReference type="RefSeq" id="WP_284196661.1">
    <property type="nucleotide sequence ID" value="NZ_BSOG01000002.1"/>
</dbReference>
<evidence type="ECO:0000256" key="6">
    <source>
        <dbReference type="ARBA" id="ARBA00023077"/>
    </source>
</evidence>
<evidence type="ECO:0000259" key="13">
    <source>
        <dbReference type="Pfam" id="PF00593"/>
    </source>
</evidence>
<dbReference type="PANTHER" id="PTHR47234">
    <property type="match status" value="1"/>
</dbReference>
<protein>
    <submittedName>
        <fullName evidence="15">TonB-dependent receptor</fullName>
    </submittedName>
</protein>
<name>A0ABQ5YHU8_9NEIS</name>
<dbReference type="InterPro" id="IPR037066">
    <property type="entry name" value="Plug_dom_sf"/>
</dbReference>
<evidence type="ECO:0000256" key="9">
    <source>
        <dbReference type="ARBA" id="ARBA00023237"/>
    </source>
</evidence>
<feature type="domain" description="TonB-dependent receptor-like beta-barrel" evidence="13">
    <location>
        <begin position="395"/>
        <end position="909"/>
    </location>
</feature>
<keyword evidence="8 15" id="KW-0675">Receptor</keyword>
<dbReference type="Proteomes" id="UP001156706">
    <property type="component" value="Unassembled WGS sequence"/>
</dbReference>
<dbReference type="InterPro" id="IPR012910">
    <property type="entry name" value="Plug_dom"/>
</dbReference>
<dbReference type="InterPro" id="IPR039426">
    <property type="entry name" value="TonB-dep_rcpt-like"/>
</dbReference>
<keyword evidence="9 10" id="KW-0998">Cell outer membrane</keyword>
<evidence type="ECO:0000259" key="14">
    <source>
        <dbReference type="Pfam" id="PF07715"/>
    </source>
</evidence>
<evidence type="ECO:0000256" key="3">
    <source>
        <dbReference type="ARBA" id="ARBA00022448"/>
    </source>
</evidence>
<keyword evidence="5 10" id="KW-0812">Transmembrane</keyword>
<keyword evidence="7 10" id="KW-0472">Membrane</keyword>
<evidence type="ECO:0000256" key="10">
    <source>
        <dbReference type="PROSITE-ProRule" id="PRU01360"/>
    </source>
</evidence>
<feature type="chain" id="PRO_5047125726" evidence="12">
    <location>
        <begin position="28"/>
        <end position="949"/>
    </location>
</feature>
<dbReference type="EMBL" id="BSOG01000002">
    <property type="protein sequence ID" value="GLR13563.1"/>
    <property type="molecule type" value="Genomic_DNA"/>
</dbReference>
<evidence type="ECO:0000256" key="5">
    <source>
        <dbReference type="ARBA" id="ARBA00022692"/>
    </source>
</evidence>
<keyword evidence="3 10" id="KW-0813">Transport</keyword>
<dbReference type="PROSITE" id="PS52016">
    <property type="entry name" value="TONB_DEPENDENT_REC_3"/>
    <property type="match status" value="1"/>
</dbReference>
<evidence type="ECO:0000256" key="8">
    <source>
        <dbReference type="ARBA" id="ARBA00023170"/>
    </source>
</evidence>
<dbReference type="InterPro" id="IPR000531">
    <property type="entry name" value="Beta-barrel_TonB"/>
</dbReference>
<comment type="similarity">
    <text evidence="2 10 11">Belongs to the TonB-dependent receptor family.</text>
</comment>
<organism evidence="15 16">
    <name type="scientific">Chitinimonas prasina</name>
    <dbReference type="NCBI Taxonomy" id="1434937"/>
    <lineage>
        <taxon>Bacteria</taxon>
        <taxon>Pseudomonadati</taxon>
        <taxon>Pseudomonadota</taxon>
        <taxon>Betaproteobacteria</taxon>
        <taxon>Neisseriales</taxon>
        <taxon>Chitinibacteraceae</taxon>
        <taxon>Chitinimonas</taxon>
    </lineage>
</organism>
<keyword evidence="16" id="KW-1185">Reference proteome</keyword>
<gene>
    <name evidence="15" type="primary">btuB_2</name>
    <name evidence="15" type="ORF">GCM10007907_23530</name>
</gene>
<accession>A0ABQ5YHU8</accession>
<evidence type="ECO:0000256" key="12">
    <source>
        <dbReference type="SAM" id="SignalP"/>
    </source>
</evidence>
<evidence type="ECO:0000313" key="16">
    <source>
        <dbReference type="Proteomes" id="UP001156706"/>
    </source>
</evidence>
<evidence type="ECO:0000256" key="4">
    <source>
        <dbReference type="ARBA" id="ARBA00022452"/>
    </source>
</evidence>
<evidence type="ECO:0000313" key="15">
    <source>
        <dbReference type="EMBL" id="GLR13563.1"/>
    </source>
</evidence>
<comment type="subcellular location">
    <subcellularLocation>
        <location evidence="1 10">Cell outer membrane</location>
        <topology evidence="1 10">Multi-pass membrane protein</topology>
    </subcellularLocation>
</comment>
<reference evidence="16" key="1">
    <citation type="journal article" date="2019" name="Int. J. Syst. Evol. Microbiol.">
        <title>The Global Catalogue of Microorganisms (GCM) 10K type strain sequencing project: providing services to taxonomists for standard genome sequencing and annotation.</title>
        <authorList>
            <consortium name="The Broad Institute Genomics Platform"/>
            <consortium name="The Broad Institute Genome Sequencing Center for Infectious Disease"/>
            <person name="Wu L."/>
            <person name="Ma J."/>
        </authorList>
    </citation>
    <scope>NUCLEOTIDE SEQUENCE [LARGE SCALE GENOMIC DNA]</scope>
    <source>
        <strain evidence="16">NBRC 110044</strain>
    </source>
</reference>
<keyword evidence="6 11" id="KW-0798">TonB box</keyword>
<dbReference type="PANTHER" id="PTHR47234:SF2">
    <property type="entry name" value="TONB-DEPENDENT RECEPTOR"/>
    <property type="match status" value="1"/>
</dbReference>
<feature type="domain" description="TonB-dependent receptor plug" evidence="14">
    <location>
        <begin position="52"/>
        <end position="166"/>
    </location>
</feature>
<keyword evidence="12" id="KW-0732">Signal</keyword>
<sequence>MFAKRKISAAVTLLMSGMVPALVPAFAAEDAAKQEVVVVTGSRIVRANLSGTTPVLTVTKESLGNMGMENFADMATQIPQFAPSFGSSRTQSTFSGVAASGLNNANLRNLDPVRTLVLINGRRVPGGSSTSMAVDFNTIPTANIERIEIITGGASAIYGADAVAGVINIITRKNFQGVEVNASYGETSEGDNKNPSGYIMMGGKLGDAGRGLLTLQFDKQGQVSCKDRYICAEDFAWLSPATQVRGPAARSGVGENGRFFVGTNSYTRRGDSFTEDGALIPFDVTKDGYNRNANRDLAIPTTRIMVAGEMEYPLSEKVKAFAEFNFGQTKVDSSFEGHPFQSSAANDRIGGVTAVTIPINNPFIPAALRTAAVAGNVTEMTWWQRFSDKTAGGNRGAKNDRDTARTVVGAKGEFDSIFGLGSDWRWELSNVYGRTKVNLSTEGLVGKVQLYNGLRVEADPANPGSYRCVDATARAQGCVPINPFAPYTSAMQNYIRMSSTAVGESSLNSTNASLTGALVELPAGAMRTAIGAEYRTFSGGLDYDAAINQGLVTGNTLTDTDFVKIKTREMFAELLVPILADKPFVKALNFEGAYRHSEASGDISYNTWKFGGDWEPMEGLRFRAMKARAVRAPNPGELSGGGTTAGVVNDPCTESRRNANPTRAANCQADGVPAGYAPPLVVEQSVTGLTGGNKALKPEVATTLTYGFVWQPKFVTGLALTVDRFEIDIKDIITTVSRQIAVDLCYDSRLLCNAITRGTHPLVNGNYVLTAVNEQLQNVASREIAGVDLDVRYAMKNSWGDMDFSFISTIYDEATLQPLASQKPLDMLGQAGGSTTDQGFIKFTANANVGYRNGPFKMNWNIRHIGSADMALNSTKNGFPRIPAHTYHNVRLGYNLAKSTEVYGGVTNLFNKKPPFFASGTAGTQALDTVPGYYDIFGRSYYVGATHKF</sequence>
<evidence type="ECO:0000256" key="1">
    <source>
        <dbReference type="ARBA" id="ARBA00004571"/>
    </source>
</evidence>
<evidence type="ECO:0000256" key="7">
    <source>
        <dbReference type="ARBA" id="ARBA00023136"/>
    </source>
</evidence>
<dbReference type="Gene3D" id="2.170.130.10">
    <property type="entry name" value="TonB-dependent receptor, plug domain"/>
    <property type="match status" value="1"/>
</dbReference>
<keyword evidence="4 10" id="KW-1134">Transmembrane beta strand</keyword>
<dbReference type="InterPro" id="IPR036942">
    <property type="entry name" value="Beta-barrel_TonB_sf"/>
</dbReference>
<proteinExistence type="inferred from homology"/>
<dbReference type="Pfam" id="PF07715">
    <property type="entry name" value="Plug"/>
    <property type="match status" value="1"/>
</dbReference>
<comment type="caution">
    <text evidence="15">The sequence shown here is derived from an EMBL/GenBank/DDBJ whole genome shotgun (WGS) entry which is preliminary data.</text>
</comment>
<feature type="signal peptide" evidence="12">
    <location>
        <begin position="1"/>
        <end position="27"/>
    </location>
</feature>
<dbReference type="Gene3D" id="2.40.170.20">
    <property type="entry name" value="TonB-dependent receptor, beta-barrel domain"/>
    <property type="match status" value="1"/>
</dbReference>
<dbReference type="SUPFAM" id="SSF56935">
    <property type="entry name" value="Porins"/>
    <property type="match status" value="1"/>
</dbReference>